<evidence type="ECO:0000256" key="4">
    <source>
        <dbReference type="ARBA" id="ARBA00022989"/>
    </source>
</evidence>
<feature type="transmembrane region" description="Helical" evidence="6">
    <location>
        <begin position="151"/>
        <end position="169"/>
    </location>
</feature>
<evidence type="ECO:0000313" key="9">
    <source>
        <dbReference type="Proteomes" id="UP000002931"/>
    </source>
</evidence>
<keyword evidence="9" id="KW-1185">Reference proteome</keyword>
<dbReference type="Proteomes" id="UP000002931">
    <property type="component" value="Unassembled WGS sequence"/>
</dbReference>
<comment type="subcellular location">
    <subcellularLocation>
        <location evidence="1">Membrane</location>
        <topology evidence="1">Multi-pass membrane protein</topology>
    </subcellularLocation>
</comment>
<feature type="domain" description="EamA" evidence="7">
    <location>
        <begin position="11"/>
        <end position="140"/>
    </location>
</feature>
<keyword evidence="3 6" id="KW-0812">Transmembrane</keyword>
<dbReference type="Pfam" id="PF00892">
    <property type="entry name" value="EamA"/>
    <property type="match status" value="2"/>
</dbReference>
<keyword evidence="5 6" id="KW-0472">Membrane</keyword>
<evidence type="ECO:0000259" key="7">
    <source>
        <dbReference type="Pfam" id="PF00892"/>
    </source>
</evidence>
<feature type="transmembrane region" description="Helical" evidence="6">
    <location>
        <begin position="243"/>
        <end position="259"/>
    </location>
</feature>
<dbReference type="InterPro" id="IPR000620">
    <property type="entry name" value="EamA_dom"/>
</dbReference>
<reference evidence="8 9" key="1">
    <citation type="journal article" date="2010" name="J. Bacteriol.">
        <title>Genome sequences of Pelagibaca bermudensis HTCC2601T and Maritimibacter alkaliphilus HTCC2654T, the type strains of two marine Roseobacter genera.</title>
        <authorList>
            <person name="Thrash J.C."/>
            <person name="Cho J.C."/>
            <person name="Ferriera S."/>
            <person name="Johnson J."/>
            <person name="Vergin K.L."/>
            <person name="Giovannoni S.J."/>
        </authorList>
    </citation>
    <scope>NUCLEOTIDE SEQUENCE [LARGE SCALE GENOMIC DNA]</scope>
    <source>
        <strain evidence="8 9">HTCC2654</strain>
    </source>
</reference>
<feature type="transmembrane region" description="Helical" evidence="6">
    <location>
        <begin position="100"/>
        <end position="118"/>
    </location>
</feature>
<feature type="transmembrane region" description="Helical" evidence="6">
    <location>
        <begin position="77"/>
        <end position="94"/>
    </location>
</feature>
<dbReference type="EMBL" id="AAMT01000006">
    <property type="protein sequence ID" value="EAQ12909.1"/>
    <property type="molecule type" value="Genomic_DNA"/>
</dbReference>
<feature type="transmembrane region" description="Helical" evidence="6">
    <location>
        <begin position="181"/>
        <end position="204"/>
    </location>
</feature>
<name>A3VEZ4_9RHOB</name>
<dbReference type="STRING" id="314271.RB2654_10443"/>
<keyword evidence="4 6" id="KW-1133">Transmembrane helix</keyword>
<accession>A3VEZ4</accession>
<dbReference type="OrthoDB" id="9812899at2"/>
<proteinExistence type="inferred from homology"/>
<gene>
    <name evidence="8" type="ORF">RB2654_10443</name>
</gene>
<comment type="caution">
    <text evidence="8">The sequence shown here is derived from an EMBL/GenBank/DDBJ whole genome shotgun (WGS) entry which is preliminary data.</text>
</comment>
<feature type="transmembrane region" description="Helical" evidence="6">
    <location>
        <begin position="45"/>
        <end position="65"/>
    </location>
</feature>
<sequence length="293" mass="30777">MTPTPQQPLAAVGFMLLAAALVASTTLLAKVAGEAGLHPLQVSHGRFLFAFLGIAAANLILRPAYTRPKWAVHAGRSFSGWAGISLTFAAVQFIPLGDATAISFLNPVFAMFLAIPILGERIGPWRWTAAAITLTGGAILLRPGTGTIEPGALLALAAAGFMAFEITLIKFLSDRERPLQILLINNGMGLTIATIAASALWVWQMPDARVWAVLAGIGFVMALAQTCFIQAMRRADASFASPFFYATLVFAALYDGIVFGTWPAATSALGAGVIVAGGALLAWREGRLKRAPG</sequence>
<dbReference type="PANTHER" id="PTHR22911:SF6">
    <property type="entry name" value="SOLUTE CARRIER FAMILY 35 MEMBER G1"/>
    <property type="match status" value="1"/>
</dbReference>
<evidence type="ECO:0000313" key="8">
    <source>
        <dbReference type="EMBL" id="EAQ12909.1"/>
    </source>
</evidence>
<dbReference type="RefSeq" id="WP_008331287.1">
    <property type="nucleotide sequence ID" value="NZ_CH902578.1"/>
</dbReference>
<feature type="domain" description="EamA" evidence="7">
    <location>
        <begin position="150"/>
        <end position="281"/>
    </location>
</feature>
<feature type="transmembrane region" description="Helical" evidence="6">
    <location>
        <begin position="210"/>
        <end position="231"/>
    </location>
</feature>
<comment type="similarity">
    <text evidence="2">Belongs to the drug/metabolite transporter (DMT) superfamily. 10 TMS drug/metabolite exporter (DME) (TC 2.A.7.3) family.</text>
</comment>
<dbReference type="eggNOG" id="COG0697">
    <property type="taxonomic scope" value="Bacteria"/>
</dbReference>
<evidence type="ECO:0000256" key="1">
    <source>
        <dbReference type="ARBA" id="ARBA00004141"/>
    </source>
</evidence>
<feature type="transmembrane region" description="Helical" evidence="6">
    <location>
        <begin position="125"/>
        <end position="145"/>
    </location>
</feature>
<dbReference type="InterPro" id="IPR037185">
    <property type="entry name" value="EmrE-like"/>
</dbReference>
<evidence type="ECO:0000256" key="6">
    <source>
        <dbReference type="SAM" id="Phobius"/>
    </source>
</evidence>
<dbReference type="SUPFAM" id="SSF103481">
    <property type="entry name" value="Multidrug resistance efflux transporter EmrE"/>
    <property type="match status" value="2"/>
</dbReference>
<feature type="transmembrane region" description="Helical" evidence="6">
    <location>
        <begin position="265"/>
        <end position="283"/>
    </location>
</feature>
<dbReference type="HOGENOM" id="CLU_032828_2_2_5"/>
<evidence type="ECO:0000256" key="3">
    <source>
        <dbReference type="ARBA" id="ARBA00022692"/>
    </source>
</evidence>
<dbReference type="AlphaFoldDB" id="A3VEZ4"/>
<dbReference type="GO" id="GO:0016020">
    <property type="term" value="C:membrane"/>
    <property type="evidence" value="ECO:0007669"/>
    <property type="project" value="UniProtKB-SubCell"/>
</dbReference>
<dbReference type="PANTHER" id="PTHR22911">
    <property type="entry name" value="ACYL-MALONYL CONDENSING ENZYME-RELATED"/>
    <property type="match status" value="1"/>
</dbReference>
<organism evidence="8 9">
    <name type="scientific">Maritimibacter alkaliphilus HTCC2654</name>
    <dbReference type="NCBI Taxonomy" id="314271"/>
    <lineage>
        <taxon>Bacteria</taxon>
        <taxon>Pseudomonadati</taxon>
        <taxon>Pseudomonadota</taxon>
        <taxon>Alphaproteobacteria</taxon>
        <taxon>Rhodobacterales</taxon>
        <taxon>Roseobacteraceae</taxon>
        <taxon>Maritimibacter</taxon>
    </lineage>
</organism>
<evidence type="ECO:0000256" key="2">
    <source>
        <dbReference type="ARBA" id="ARBA00009853"/>
    </source>
</evidence>
<protein>
    <submittedName>
        <fullName evidence="8">Membrane protein, putative</fullName>
    </submittedName>
</protein>
<evidence type="ECO:0000256" key="5">
    <source>
        <dbReference type="ARBA" id="ARBA00023136"/>
    </source>
</evidence>